<dbReference type="EMBL" id="JBHSAO010000006">
    <property type="protein sequence ID" value="MFC4024072.1"/>
    <property type="molecule type" value="Genomic_DNA"/>
</dbReference>
<gene>
    <name evidence="3" type="ORF">ACFOUV_09720</name>
</gene>
<dbReference type="Pfam" id="PF03480">
    <property type="entry name" value="DctP"/>
    <property type="match status" value="1"/>
</dbReference>
<accession>A0ABV8GZR7</accession>
<evidence type="ECO:0000313" key="3">
    <source>
        <dbReference type="EMBL" id="MFC4024072.1"/>
    </source>
</evidence>
<dbReference type="PROSITE" id="PS51257">
    <property type="entry name" value="PROKAR_LIPOPROTEIN"/>
    <property type="match status" value="1"/>
</dbReference>
<keyword evidence="1 2" id="KW-0732">Signal</keyword>
<proteinExistence type="predicted"/>
<protein>
    <submittedName>
        <fullName evidence="3">TRAP transporter substrate-binding protein DctP</fullName>
    </submittedName>
</protein>
<organism evidence="3 4">
    <name type="scientific">Oceanobacillus longus</name>
    <dbReference type="NCBI Taxonomy" id="930120"/>
    <lineage>
        <taxon>Bacteria</taxon>
        <taxon>Bacillati</taxon>
        <taxon>Bacillota</taxon>
        <taxon>Bacilli</taxon>
        <taxon>Bacillales</taxon>
        <taxon>Bacillaceae</taxon>
        <taxon>Oceanobacillus</taxon>
    </lineage>
</organism>
<evidence type="ECO:0000256" key="2">
    <source>
        <dbReference type="SAM" id="SignalP"/>
    </source>
</evidence>
<keyword evidence="4" id="KW-1185">Reference proteome</keyword>
<feature type="chain" id="PRO_5046241515" evidence="2">
    <location>
        <begin position="23"/>
        <end position="369"/>
    </location>
</feature>
<sequence length="369" mass="41141">MKKKLVLAMSLSVLLFLLVACSNNTDSGNNEGEIHLVAAGGGSPNHGWGEGFFTPWMEEVTERTDGRVQFEVFYSGELVENTHEYDGLTQGLADIVNVPAIYDPQRFPMSEVTMLPLTHSDVHIASRAFAKLIESDVELKDGKSFVELEYGDNGLKALPVSTTTEYVISTTGYEFDSVDAVKSATLRTSSRGHEAYAQDIAAGSVTMPGVDMYDAMNRGAFEGAFYSIADWSGYGFQDLFKYTITGANYGHFNSTLGMTQETWDSLPEDVQEIMTEVTHEIIEYSANDWESRKQEMIDYSLENGGVFVDIGELDEEVQSHLLVGMEQVWYDFIELMEERDLPGKELAILWRDLVIEEGGDVPEDIKELE</sequence>
<dbReference type="PANTHER" id="PTHR33376">
    <property type="match status" value="1"/>
</dbReference>
<name>A0ABV8GZR7_9BACI</name>
<dbReference type="InterPro" id="IPR018389">
    <property type="entry name" value="DctP_fam"/>
</dbReference>
<dbReference type="PANTHER" id="PTHR33376:SF15">
    <property type="entry name" value="BLL6794 PROTEIN"/>
    <property type="match status" value="1"/>
</dbReference>
<reference evidence="4" key="1">
    <citation type="journal article" date="2019" name="Int. J. Syst. Evol. Microbiol.">
        <title>The Global Catalogue of Microorganisms (GCM) 10K type strain sequencing project: providing services to taxonomists for standard genome sequencing and annotation.</title>
        <authorList>
            <consortium name="The Broad Institute Genomics Platform"/>
            <consortium name="The Broad Institute Genome Sequencing Center for Infectious Disease"/>
            <person name="Wu L."/>
            <person name="Ma J."/>
        </authorList>
    </citation>
    <scope>NUCLEOTIDE SEQUENCE [LARGE SCALE GENOMIC DNA]</scope>
    <source>
        <strain evidence="4">IBRC-M 10703</strain>
    </source>
</reference>
<dbReference type="Gene3D" id="3.40.190.170">
    <property type="entry name" value="Bacterial extracellular solute-binding protein, family 7"/>
    <property type="match status" value="1"/>
</dbReference>
<evidence type="ECO:0000256" key="1">
    <source>
        <dbReference type="ARBA" id="ARBA00022729"/>
    </source>
</evidence>
<comment type="caution">
    <text evidence="3">The sequence shown here is derived from an EMBL/GenBank/DDBJ whole genome shotgun (WGS) entry which is preliminary data.</text>
</comment>
<dbReference type="Proteomes" id="UP001595772">
    <property type="component" value="Unassembled WGS sequence"/>
</dbReference>
<evidence type="ECO:0000313" key="4">
    <source>
        <dbReference type="Proteomes" id="UP001595772"/>
    </source>
</evidence>
<feature type="signal peptide" evidence="2">
    <location>
        <begin position="1"/>
        <end position="22"/>
    </location>
</feature>
<dbReference type="InterPro" id="IPR038404">
    <property type="entry name" value="TRAP_DctP_sf"/>
</dbReference>
<dbReference type="RefSeq" id="WP_379496561.1">
    <property type="nucleotide sequence ID" value="NZ_JBHSAO010000006.1"/>
</dbReference>